<comment type="caution">
    <text evidence="3">The sequence shown here is derived from an EMBL/GenBank/DDBJ whole genome shotgun (WGS) entry which is preliminary data.</text>
</comment>
<evidence type="ECO:0000256" key="1">
    <source>
        <dbReference type="ARBA" id="ARBA00007884"/>
    </source>
</evidence>
<organism evidence="3 4">
    <name type="scientific">Fodinibius salinus</name>
    <dbReference type="NCBI Taxonomy" id="860790"/>
    <lineage>
        <taxon>Bacteria</taxon>
        <taxon>Pseudomonadati</taxon>
        <taxon>Balneolota</taxon>
        <taxon>Balneolia</taxon>
        <taxon>Balneolales</taxon>
        <taxon>Balneolaceae</taxon>
        <taxon>Fodinibius</taxon>
    </lineage>
</organism>
<evidence type="ECO:0000313" key="3">
    <source>
        <dbReference type="EMBL" id="TYP93708.1"/>
    </source>
</evidence>
<protein>
    <submittedName>
        <fullName evidence="3">Complex I intermediate-associated protein 30 (CIA30)</fullName>
    </submittedName>
</protein>
<evidence type="ECO:0000259" key="2">
    <source>
        <dbReference type="Pfam" id="PF08547"/>
    </source>
</evidence>
<dbReference type="InterPro" id="IPR008979">
    <property type="entry name" value="Galactose-bd-like_sf"/>
</dbReference>
<dbReference type="InterPro" id="IPR039131">
    <property type="entry name" value="NDUFAF1"/>
</dbReference>
<dbReference type="PANTHER" id="PTHR13194">
    <property type="entry name" value="COMPLEX I INTERMEDIATE-ASSOCIATED PROTEIN 30"/>
    <property type="match status" value="1"/>
</dbReference>
<dbReference type="InterPro" id="IPR013857">
    <property type="entry name" value="NADH-UbQ_OxRdtase-assoc_prot30"/>
</dbReference>
<gene>
    <name evidence="3" type="ORF">LX73_1418</name>
</gene>
<dbReference type="PANTHER" id="PTHR13194:SF19">
    <property type="entry name" value="NAD(P)-BINDING ROSSMANN-FOLD SUPERFAMILY PROTEIN"/>
    <property type="match status" value="1"/>
</dbReference>
<dbReference type="OrthoDB" id="442188at2"/>
<dbReference type="EMBL" id="VNHY01000002">
    <property type="protein sequence ID" value="TYP93708.1"/>
    <property type="molecule type" value="Genomic_DNA"/>
</dbReference>
<accession>A0A5D3YJM0</accession>
<sequence length="165" mass="18864">MTYSHRVIFNFNENASLQNWETLDDVVMGGRSQGDISLSPQGHGRFSGSVSLENNGGFSSVRYSPANLEVEPQDQIKIKLKGDGKRYQFRVKHDQQAYESYITYLETTGEWEEITIVLNDLFPTFRGKNLNQPNFSHNSIQQLGFLIANKKAEDFELLIDKIELI</sequence>
<dbReference type="Pfam" id="PF08547">
    <property type="entry name" value="CIA30"/>
    <property type="match status" value="1"/>
</dbReference>
<reference evidence="3 4" key="1">
    <citation type="submission" date="2019-07" db="EMBL/GenBank/DDBJ databases">
        <title>Genomic Encyclopedia of Archaeal and Bacterial Type Strains, Phase II (KMG-II): from individual species to whole genera.</title>
        <authorList>
            <person name="Goeker M."/>
        </authorList>
    </citation>
    <scope>NUCLEOTIDE SEQUENCE [LARGE SCALE GENOMIC DNA]</scope>
    <source>
        <strain evidence="3 4">DSM 21935</strain>
    </source>
</reference>
<proteinExistence type="inferred from homology"/>
<evidence type="ECO:0000313" key="4">
    <source>
        <dbReference type="Proteomes" id="UP000324595"/>
    </source>
</evidence>
<name>A0A5D3YJM0_9BACT</name>
<dbReference type="SUPFAM" id="SSF49785">
    <property type="entry name" value="Galactose-binding domain-like"/>
    <property type="match status" value="1"/>
</dbReference>
<dbReference type="AlphaFoldDB" id="A0A5D3YJM0"/>
<comment type="similarity">
    <text evidence="1">Belongs to the CIA30 family.</text>
</comment>
<dbReference type="Proteomes" id="UP000324595">
    <property type="component" value="Unassembled WGS sequence"/>
</dbReference>
<feature type="domain" description="NADH:ubiquinone oxidoreductase intermediate-associated protein 30" evidence="2">
    <location>
        <begin position="9"/>
        <end position="159"/>
    </location>
</feature>
<keyword evidence="4" id="KW-1185">Reference proteome</keyword>
<dbReference type="RefSeq" id="WP_148898766.1">
    <property type="nucleotide sequence ID" value="NZ_VNHY01000002.1"/>
</dbReference>